<dbReference type="InterPro" id="IPR029058">
    <property type="entry name" value="AB_hydrolase_fold"/>
</dbReference>
<dbReference type="SUPFAM" id="SSF53474">
    <property type="entry name" value="alpha/beta-Hydrolases"/>
    <property type="match status" value="1"/>
</dbReference>
<evidence type="ECO:0000313" key="4">
    <source>
        <dbReference type="EMBL" id="GGW82173.1"/>
    </source>
</evidence>
<keyword evidence="5" id="KW-1185">Reference proteome</keyword>
<dbReference type="SMART" id="SM00824">
    <property type="entry name" value="PKS_TE"/>
    <property type="match status" value="1"/>
</dbReference>
<dbReference type="Gene3D" id="3.40.50.1820">
    <property type="entry name" value="alpha/beta hydrolase"/>
    <property type="match status" value="1"/>
</dbReference>
<comment type="similarity">
    <text evidence="1">Belongs to the thioesterase family.</text>
</comment>
<dbReference type="Pfam" id="PF00975">
    <property type="entry name" value="Thioesterase"/>
    <property type="match status" value="1"/>
</dbReference>
<evidence type="ECO:0000256" key="2">
    <source>
        <dbReference type="ARBA" id="ARBA00022801"/>
    </source>
</evidence>
<dbReference type="EMBL" id="BMUE01000031">
    <property type="protein sequence ID" value="GGW82173.1"/>
    <property type="molecule type" value="Genomic_DNA"/>
</dbReference>
<dbReference type="PANTHER" id="PTHR11487:SF0">
    <property type="entry name" value="S-ACYL FATTY ACID SYNTHASE THIOESTERASE, MEDIUM CHAIN"/>
    <property type="match status" value="1"/>
</dbReference>
<accession>A0A918JJS2</accession>
<evidence type="ECO:0000259" key="3">
    <source>
        <dbReference type="SMART" id="SM00824"/>
    </source>
</evidence>
<reference evidence="4 5" key="1">
    <citation type="journal article" date="2014" name="Int. J. Syst. Evol. Microbiol.">
        <title>Complete genome sequence of Corynebacterium casei LMG S-19264T (=DSM 44701T), isolated from a smear-ripened cheese.</title>
        <authorList>
            <consortium name="US DOE Joint Genome Institute (JGI-PGF)"/>
            <person name="Walter F."/>
            <person name="Albersmeier A."/>
            <person name="Kalinowski J."/>
            <person name="Ruckert C."/>
        </authorList>
    </citation>
    <scope>NUCLEOTIDE SEQUENCE [LARGE SCALE GENOMIC DNA]</scope>
    <source>
        <strain evidence="4 5">JCM 4490</strain>
    </source>
</reference>
<gene>
    <name evidence="4" type="primary">rifR</name>
    <name evidence="4" type="ORF">GCM10010503_69340</name>
</gene>
<dbReference type="GO" id="GO:0008610">
    <property type="term" value="P:lipid biosynthetic process"/>
    <property type="evidence" value="ECO:0007669"/>
    <property type="project" value="TreeGrafter"/>
</dbReference>
<dbReference type="AlphaFoldDB" id="A0A918JJS2"/>
<proteinExistence type="inferred from homology"/>
<dbReference type="PANTHER" id="PTHR11487">
    <property type="entry name" value="THIOESTERASE"/>
    <property type="match status" value="1"/>
</dbReference>
<protein>
    <submittedName>
        <fullName evidence="4">Oleoyl-ACP hydrolase</fullName>
    </submittedName>
</protein>
<dbReference type="InterPro" id="IPR020802">
    <property type="entry name" value="TesA-like"/>
</dbReference>
<dbReference type="InterPro" id="IPR012223">
    <property type="entry name" value="TEII"/>
</dbReference>
<keyword evidence="2 4" id="KW-0378">Hydrolase</keyword>
<organism evidence="4 5">
    <name type="scientific">Streptomyces lucensis JCM 4490</name>
    <dbReference type="NCBI Taxonomy" id="1306176"/>
    <lineage>
        <taxon>Bacteria</taxon>
        <taxon>Bacillati</taxon>
        <taxon>Actinomycetota</taxon>
        <taxon>Actinomycetes</taxon>
        <taxon>Kitasatosporales</taxon>
        <taxon>Streptomycetaceae</taxon>
        <taxon>Streptomyces</taxon>
    </lineage>
</organism>
<dbReference type="InterPro" id="IPR001031">
    <property type="entry name" value="Thioesterase"/>
</dbReference>
<comment type="caution">
    <text evidence="4">The sequence shown here is derived from an EMBL/GenBank/DDBJ whole genome shotgun (WGS) entry which is preliminary data.</text>
</comment>
<evidence type="ECO:0000256" key="1">
    <source>
        <dbReference type="ARBA" id="ARBA00007169"/>
    </source>
</evidence>
<dbReference type="Proteomes" id="UP000620224">
    <property type="component" value="Unassembled WGS sequence"/>
</dbReference>
<evidence type="ECO:0000313" key="5">
    <source>
        <dbReference type="Proteomes" id="UP000620224"/>
    </source>
</evidence>
<name>A0A918JJS2_9ACTN</name>
<sequence length="266" mass="29303">MSPTPDVTNSWIRRLRPRPDAAVRLVCFPHAGGSATYYHPLAHSPSLTPAAEVLAVQYPGRQDRRREPLVDSLSLLADQAATALEPLADRPLVLFGHSMGATLAYEVARRLGARRPAGEPRWLLVSGRRAPSRFRGGTVHLRTDTELVEELRRVGGTDPAFLDDPELLETILPVVRNDYRAIEGYRWTPVPPLTCPITALVGDRDPQTTLDEAAAWKQHTSGAFELRDFAGGHFYLDAHRQGVADAVSRVLERVARPMETLGGNGR</sequence>
<feature type="domain" description="Thioesterase TesA-like" evidence="3">
    <location>
        <begin position="26"/>
        <end position="251"/>
    </location>
</feature>
<dbReference type="GO" id="GO:0016787">
    <property type="term" value="F:hydrolase activity"/>
    <property type="evidence" value="ECO:0007669"/>
    <property type="project" value="UniProtKB-KW"/>
</dbReference>